<sequence>MITWMLRIGSSVISTLLDPSTKLETFYETDPTRPIDKLKTFRQLMKLSENRRESETEIDELEAYLSLPHESGTDPLSWWKDTINFNLASGGLEETVKASLLLKSWFEEVVIE</sequence>
<keyword evidence="2" id="KW-1185">Reference proteome</keyword>
<gene>
    <name evidence="1" type="ORF">C2G38_2163501</name>
</gene>
<accession>A0A397VX67</accession>
<dbReference type="Proteomes" id="UP000266673">
    <property type="component" value="Unassembled WGS sequence"/>
</dbReference>
<protein>
    <submittedName>
        <fullName evidence="1">Uncharacterized protein</fullName>
    </submittedName>
</protein>
<evidence type="ECO:0000313" key="1">
    <source>
        <dbReference type="EMBL" id="RIB26411.1"/>
    </source>
</evidence>
<evidence type="ECO:0000313" key="2">
    <source>
        <dbReference type="Proteomes" id="UP000266673"/>
    </source>
</evidence>
<dbReference type="AlphaFoldDB" id="A0A397VX67"/>
<dbReference type="EMBL" id="QKWP01000137">
    <property type="protein sequence ID" value="RIB26411.1"/>
    <property type="molecule type" value="Genomic_DNA"/>
</dbReference>
<organism evidence="1 2">
    <name type="scientific">Gigaspora rosea</name>
    <dbReference type="NCBI Taxonomy" id="44941"/>
    <lineage>
        <taxon>Eukaryota</taxon>
        <taxon>Fungi</taxon>
        <taxon>Fungi incertae sedis</taxon>
        <taxon>Mucoromycota</taxon>
        <taxon>Glomeromycotina</taxon>
        <taxon>Glomeromycetes</taxon>
        <taxon>Diversisporales</taxon>
        <taxon>Gigasporaceae</taxon>
        <taxon>Gigaspora</taxon>
    </lineage>
</organism>
<comment type="caution">
    <text evidence="1">The sequence shown here is derived from an EMBL/GenBank/DDBJ whole genome shotgun (WGS) entry which is preliminary data.</text>
</comment>
<dbReference type="InterPro" id="IPR012337">
    <property type="entry name" value="RNaseH-like_sf"/>
</dbReference>
<dbReference type="SUPFAM" id="SSF53098">
    <property type="entry name" value="Ribonuclease H-like"/>
    <property type="match status" value="1"/>
</dbReference>
<reference evidence="1 2" key="1">
    <citation type="submission" date="2018-06" db="EMBL/GenBank/DDBJ databases">
        <title>Comparative genomics reveals the genomic features of Rhizophagus irregularis, R. cerebriforme, R. diaphanum and Gigaspora rosea, and their symbiotic lifestyle signature.</title>
        <authorList>
            <person name="Morin E."/>
            <person name="San Clemente H."/>
            <person name="Chen E.C.H."/>
            <person name="De La Providencia I."/>
            <person name="Hainaut M."/>
            <person name="Kuo A."/>
            <person name="Kohler A."/>
            <person name="Murat C."/>
            <person name="Tang N."/>
            <person name="Roy S."/>
            <person name="Loubradou J."/>
            <person name="Henrissat B."/>
            <person name="Grigoriev I.V."/>
            <person name="Corradi N."/>
            <person name="Roux C."/>
            <person name="Martin F.M."/>
        </authorList>
    </citation>
    <scope>NUCLEOTIDE SEQUENCE [LARGE SCALE GENOMIC DNA]</scope>
    <source>
        <strain evidence="1 2">DAOM 194757</strain>
    </source>
</reference>
<name>A0A397VX67_9GLOM</name>
<proteinExistence type="predicted"/>